<dbReference type="PANTHER" id="PTHR14787">
    <property type="entry name" value="C10ORF188 FAMILY MEMBER"/>
    <property type="match status" value="1"/>
</dbReference>
<dbReference type="KEGG" id="clec:106673446"/>
<sequence length="296" mass="34390">MDLTSIRYNLNCSWEVPDKCQLKDVITFGDADDPLERSRYEDEIEHTINEEQFLKLSKSDGNENCMLSITLEDPCLKIVKLSIVCEARMVELYGKFGEYVGTEICTLLDSSLNISFYNVQPNIYPSKEVSIKFLGIKNSVWIYGVKLLLRYEQPTQPSFFDFNNVEEILKCSKIPISDKAERAKRFLQHFTNGLTNRTKIDHQVLIKMLEDNYLNQFTTVGEMGKNMTKYFSNLMPGSTDDNGDNNKSLNELKLYVDKSIQQLEERVYQTINQQFKDFETKQNKKLDTIIQLLQKS</sequence>
<dbReference type="OrthoDB" id="7880149at2759"/>
<dbReference type="EnsemblMetazoa" id="XM_024229173.1">
    <property type="protein sequence ID" value="XP_024084941.1"/>
    <property type="gene ID" value="LOC106673446"/>
</dbReference>
<protein>
    <submittedName>
        <fullName evidence="1">Uncharacterized protein</fullName>
    </submittedName>
</protein>
<name>A0A8I6SKL2_CIMLE</name>
<dbReference type="OMA" id="FKQFGEY"/>
<dbReference type="RefSeq" id="XP_024084941.1">
    <property type="nucleotide sequence ID" value="XM_024229173.1"/>
</dbReference>
<reference evidence="1" key="1">
    <citation type="submission" date="2022-01" db="UniProtKB">
        <authorList>
            <consortium name="EnsemblMetazoa"/>
        </authorList>
    </citation>
    <scope>IDENTIFICATION</scope>
</reference>
<dbReference type="Proteomes" id="UP000494040">
    <property type="component" value="Unassembled WGS sequence"/>
</dbReference>
<dbReference type="PANTHER" id="PTHR14787:SF1">
    <property type="entry name" value="ATPASE PAAT"/>
    <property type="match status" value="1"/>
</dbReference>
<evidence type="ECO:0000313" key="1">
    <source>
        <dbReference type="EnsemblMetazoa" id="XP_024084941.1"/>
    </source>
</evidence>
<proteinExistence type="predicted"/>
<evidence type="ECO:0000313" key="2">
    <source>
        <dbReference type="Proteomes" id="UP000494040"/>
    </source>
</evidence>
<accession>A0A8I6SKL2</accession>
<dbReference type="Pfam" id="PF14958">
    <property type="entry name" value="PAAT-like"/>
    <property type="match status" value="1"/>
</dbReference>
<organism evidence="1 2">
    <name type="scientific">Cimex lectularius</name>
    <name type="common">Bed bug</name>
    <name type="synonym">Acanthia lectularia</name>
    <dbReference type="NCBI Taxonomy" id="79782"/>
    <lineage>
        <taxon>Eukaryota</taxon>
        <taxon>Metazoa</taxon>
        <taxon>Ecdysozoa</taxon>
        <taxon>Arthropoda</taxon>
        <taxon>Hexapoda</taxon>
        <taxon>Insecta</taxon>
        <taxon>Pterygota</taxon>
        <taxon>Neoptera</taxon>
        <taxon>Paraneoptera</taxon>
        <taxon>Hemiptera</taxon>
        <taxon>Heteroptera</taxon>
        <taxon>Panheteroptera</taxon>
        <taxon>Cimicomorpha</taxon>
        <taxon>Cimicidae</taxon>
        <taxon>Cimex</taxon>
    </lineage>
</organism>
<dbReference type="InterPro" id="IPR028043">
    <property type="entry name" value="PAAT-like"/>
</dbReference>
<keyword evidence="2" id="KW-1185">Reference proteome</keyword>
<dbReference type="AlphaFoldDB" id="A0A8I6SKL2"/>
<dbReference type="GeneID" id="106673446"/>